<dbReference type="Proteomes" id="UP000324897">
    <property type="component" value="Chromosome 2"/>
</dbReference>
<feature type="domain" description="MCAfunc" evidence="1">
    <location>
        <begin position="15"/>
        <end position="117"/>
    </location>
</feature>
<gene>
    <name evidence="2" type="ORF">EJB05_26005</name>
</gene>
<dbReference type="CDD" id="cd21037">
    <property type="entry name" value="MLKL_NTD"/>
    <property type="match status" value="1"/>
</dbReference>
<name>A0A5J9UIL2_9POAL</name>
<dbReference type="GO" id="GO:0007166">
    <property type="term" value="P:cell surface receptor signaling pathway"/>
    <property type="evidence" value="ECO:0007669"/>
    <property type="project" value="InterPro"/>
</dbReference>
<sequence length="189" mass="20846">MADLSLGGVEKIIKIGLAIKKAAATARQNKKECGDIEKCVGRVGSLLTLLNDEATELVRHPAISGPLEDVAESLDEALKLITDCQESSAVRRFLTAGDIAKQLRRVQEDIQRKLRVEQWANSVILIILTYRNRNASGALPLLTKVPVGTTEYSVLFDGGKERRRKIAAQAPGIIRGHDHVDYEPWDPRI</sequence>
<proteinExistence type="predicted"/>
<dbReference type="Gramene" id="TVU23629">
    <property type="protein sequence ID" value="TVU23629"/>
    <property type="gene ID" value="EJB05_26005"/>
</dbReference>
<organism evidence="2 3">
    <name type="scientific">Eragrostis curvula</name>
    <name type="common">weeping love grass</name>
    <dbReference type="NCBI Taxonomy" id="38414"/>
    <lineage>
        <taxon>Eukaryota</taxon>
        <taxon>Viridiplantae</taxon>
        <taxon>Streptophyta</taxon>
        <taxon>Embryophyta</taxon>
        <taxon>Tracheophyta</taxon>
        <taxon>Spermatophyta</taxon>
        <taxon>Magnoliopsida</taxon>
        <taxon>Liliopsida</taxon>
        <taxon>Poales</taxon>
        <taxon>Poaceae</taxon>
        <taxon>PACMAD clade</taxon>
        <taxon>Chloridoideae</taxon>
        <taxon>Eragrostideae</taxon>
        <taxon>Eragrostidinae</taxon>
        <taxon>Eragrostis</taxon>
    </lineage>
</organism>
<dbReference type="InterPro" id="IPR036537">
    <property type="entry name" value="Adaptor_Cbl_N_dom_sf"/>
</dbReference>
<evidence type="ECO:0000313" key="2">
    <source>
        <dbReference type="EMBL" id="TVU23629.1"/>
    </source>
</evidence>
<dbReference type="AlphaFoldDB" id="A0A5J9UIL2"/>
<evidence type="ECO:0000313" key="3">
    <source>
        <dbReference type="Proteomes" id="UP000324897"/>
    </source>
</evidence>
<dbReference type="EMBL" id="RWGY01000013">
    <property type="protein sequence ID" value="TVU23629.1"/>
    <property type="molecule type" value="Genomic_DNA"/>
</dbReference>
<dbReference type="InterPro" id="IPR059179">
    <property type="entry name" value="MLKL-like_MCAfunc"/>
</dbReference>
<dbReference type="Pfam" id="PF19584">
    <property type="entry name" value="MCAfunc"/>
    <property type="match status" value="1"/>
</dbReference>
<evidence type="ECO:0000259" key="1">
    <source>
        <dbReference type="Pfam" id="PF19584"/>
    </source>
</evidence>
<keyword evidence="3" id="KW-1185">Reference proteome</keyword>
<feature type="non-terminal residue" evidence="2">
    <location>
        <position position="189"/>
    </location>
</feature>
<dbReference type="Gene3D" id="1.20.930.20">
    <property type="entry name" value="Adaptor protein Cbl, N-terminal domain"/>
    <property type="match status" value="1"/>
</dbReference>
<comment type="caution">
    <text evidence="2">The sequence shown here is derived from an EMBL/GenBank/DDBJ whole genome shotgun (WGS) entry which is preliminary data.</text>
</comment>
<dbReference type="PANTHER" id="PTHR35832:SF9">
    <property type="entry name" value="OS12G0276800 PROTEIN"/>
    <property type="match status" value="1"/>
</dbReference>
<dbReference type="InterPro" id="IPR045766">
    <property type="entry name" value="MCAfunc"/>
</dbReference>
<accession>A0A5J9UIL2</accession>
<protein>
    <recommendedName>
        <fullName evidence="1">MCAfunc domain-containing protein</fullName>
    </recommendedName>
</protein>
<dbReference type="OrthoDB" id="694878at2759"/>
<reference evidence="2 3" key="1">
    <citation type="journal article" date="2019" name="Sci. Rep.">
        <title>A high-quality genome of Eragrostis curvula grass provides insights into Poaceae evolution and supports new strategies to enhance forage quality.</title>
        <authorList>
            <person name="Carballo J."/>
            <person name="Santos B.A.C.M."/>
            <person name="Zappacosta D."/>
            <person name="Garbus I."/>
            <person name="Selva J.P."/>
            <person name="Gallo C.A."/>
            <person name="Diaz A."/>
            <person name="Albertini E."/>
            <person name="Caccamo M."/>
            <person name="Echenique V."/>
        </authorList>
    </citation>
    <scope>NUCLEOTIDE SEQUENCE [LARGE SCALE GENOMIC DNA]</scope>
    <source>
        <strain evidence="3">cv. Victoria</strain>
        <tissue evidence="2">Leaf</tissue>
    </source>
</reference>
<dbReference type="PANTHER" id="PTHR35832">
    <property type="entry name" value="OS12G0248400 PROTEIN-RELATED"/>
    <property type="match status" value="1"/>
</dbReference>